<sequence length="428" mass="44410">MGLPFMVAIAAVLMEQGKNGPPDRSQDESPEAQIARNRIQDIANGIDVQYQGSKVPAAAFEDPDRMNDLYQRVQAMDVESVVNLHSRWESIRNRLDDGMKGFAPAILKASDGKWEGAACAAAVRGVEDYVDKSNGLLGSIQLMAEKVKILRSGMEITKPNVQEAPEHTWSSDIAGWVPGSTWKLNQHRDDGYHEAAVNVVRNVFYPAVREADTQVPLVPAPYNPIHDSSDQPTSARPTSAQQPSPGTGGRAAEDTPADGAKAGEGTPNSSTPSNGEQQSAGDRMATDPSGTTPASTNPASAAPTSSTDQNPMRTGDGARGNSASPGPGIPGTPAGSGSPNNAGPGRGVSGTPGVAGTTSSANNGGRSGAGRSGTAGTPGMGGMSPRGKGEDDKERRTKDYLVNQQHGEELTGLDEASRARTVPPVIGE</sequence>
<dbReference type="EMBL" id="JBFAKC010000009">
    <property type="protein sequence ID" value="MEV0710109.1"/>
    <property type="molecule type" value="Genomic_DNA"/>
</dbReference>
<feature type="compositionally biased region" description="Polar residues" evidence="1">
    <location>
        <begin position="230"/>
        <end position="245"/>
    </location>
</feature>
<accession>A0ABV3FXF4</accession>
<evidence type="ECO:0000313" key="3">
    <source>
        <dbReference type="Proteomes" id="UP001551695"/>
    </source>
</evidence>
<dbReference type="Proteomes" id="UP001551695">
    <property type="component" value="Unassembled WGS sequence"/>
</dbReference>
<keyword evidence="3" id="KW-1185">Reference proteome</keyword>
<evidence type="ECO:0000256" key="1">
    <source>
        <dbReference type="SAM" id="MobiDB-lite"/>
    </source>
</evidence>
<feature type="compositionally biased region" description="Polar residues" evidence="1">
    <location>
        <begin position="266"/>
        <end position="280"/>
    </location>
</feature>
<feature type="compositionally biased region" description="Gly residues" evidence="1">
    <location>
        <begin position="365"/>
        <end position="384"/>
    </location>
</feature>
<name>A0ABV3FXF4_9NOCA</name>
<feature type="compositionally biased region" description="Low complexity" evidence="1">
    <location>
        <begin position="288"/>
        <end position="307"/>
    </location>
</feature>
<organism evidence="2 3">
    <name type="scientific">Nocardia aurea</name>
    <dbReference type="NCBI Taxonomy" id="2144174"/>
    <lineage>
        <taxon>Bacteria</taxon>
        <taxon>Bacillati</taxon>
        <taxon>Actinomycetota</taxon>
        <taxon>Actinomycetes</taxon>
        <taxon>Mycobacteriales</taxon>
        <taxon>Nocardiaceae</taxon>
        <taxon>Nocardia</taxon>
    </lineage>
</organism>
<feature type="region of interest" description="Disordered" evidence="1">
    <location>
        <begin position="218"/>
        <end position="428"/>
    </location>
</feature>
<gene>
    <name evidence="2" type="ORF">AB0I48_21310</name>
</gene>
<protein>
    <recommendedName>
        <fullName evidence="4">PPE domain-containing protein</fullName>
    </recommendedName>
</protein>
<comment type="caution">
    <text evidence="2">The sequence shown here is derived from an EMBL/GenBank/DDBJ whole genome shotgun (WGS) entry which is preliminary data.</text>
</comment>
<dbReference type="RefSeq" id="WP_357785871.1">
    <property type="nucleotide sequence ID" value="NZ_JBFAKC010000009.1"/>
</dbReference>
<feature type="compositionally biased region" description="Basic and acidic residues" evidence="1">
    <location>
        <begin position="387"/>
        <end position="399"/>
    </location>
</feature>
<evidence type="ECO:0000313" key="2">
    <source>
        <dbReference type="EMBL" id="MEV0710109.1"/>
    </source>
</evidence>
<proteinExistence type="predicted"/>
<evidence type="ECO:0008006" key="4">
    <source>
        <dbReference type="Google" id="ProtNLM"/>
    </source>
</evidence>
<reference evidence="2 3" key="1">
    <citation type="submission" date="2024-06" db="EMBL/GenBank/DDBJ databases">
        <title>The Natural Products Discovery Center: Release of the First 8490 Sequenced Strains for Exploring Actinobacteria Biosynthetic Diversity.</title>
        <authorList>
            <person name="Kalkreuter E."/>
            <person name="Kautsar S.A."/>
            <person name="Yang D."/>
            <person name="Bader C.D."/>
            <person name="Teijaro C.N."/>
            <person name="Fluegel L."/>
            <person name="Davis C.M."/>
            <person name="Simpson J.R."/>
            <person name="Lauterbach L."/>
            <person name="Steele A.D."/>
            <person name="Gui C."/>
            <person name="Meng S."/>
            <person name="Li G."/>
            <person name="Viehrig K."/>
            <person name="Ye F."/>
            <person name="Su P."/>
            <person name="Kiefer A.F."/>
            <person name="Nichols A."/>
            <person name="Cepeda A.J."/>
            <person name="Yan W."/>
            <person name="Fan B."/>
            <person name="Jiang Y."/>
            <person name="Adhikari A."/>
            <person name="Zheng C.-J."/>
            <person name="Schuster L."/>
            <person name="Cowan T.M."/>
            <person name="Smanski M.J."/>
            <person name="Chevrette M.G."/>
            <person name="De Carvalho L.P.S."/>
            <person name="Shen B."/>
        </authorList>
    </citation>
    <scope>NUCLEOTIDE SEQUENCE [LARGE SCALE GENOMIC DNA]</scope>
    <source>
        <strain evidence="2 3">NPDC050403</strain>
    </source>
</reference>